<evidence type="ECO:0000313" key="2">
    <source>
        <dbReference type="Proteomes" id="UP000186218"/>
    </source>
</evidence>
<dbReference type="InterPro" id="IPR029045">
    <property type="entry name" value="ClpP/crotonase-like_dom_sf"/>
</dbReference>
<dbReference type="Proteomes" id="UP000186218">
    <property type="component" value="Unassembled WGS sequence"/>
</dbReference>
<protein>
    <submittedName>
        <fullName evidence="1">Enoyl-CoA hydratase/carnithine racemase</fullName>
    </submittedName>
</protein>
<dbReference type="SUPFAM" id="SSF52096">
    <property type="entry name" value="ClpP/crotonase"/>
    <property type="match status" value="1"/>
</dbReference>
<keyword evidence="2" id="KW-1185">Reference proteome</keyword>
<dbReference type="AlphaFoldDB" id="A0A1N7CMA4"/>
<dbReference type="OrthoDB" id="3567227at2"/>
<dbReference type="RefSeq" id="WP_076475740.1">
    <property type="nucleotide sequence ID" value="NZ_FTNT01000001.1"/>
</dbReference>
<dbReference type="STRING" id="1344003.SAMN05445060_0225"/>
<dbReference type="Gene3D" id="3.90.226.10">
    <property type="entry name" value="2-enoyl-CoA Hydratase, Chain A, domain 1"/>
    <property type="match status" value="1"/>
</dbReference>
<accession>A0A1N7CMA4</accession>
<proteinExistence type="predicted"/>
<dbReference type="EMBL" id="FTNT01000001">
    <property type="protein sequence ID" value="SIR64655.1"/>
    <property type="molecule type" value="Genomic_DNA"/>
</dbReference>
<evidence type="ECO:0000313" key="1">
    <source>
        <dbReference type="EMBL" id="SIR64655.1"/>
    </source>
</evidence>
<dbReference type="CDD" id="cd06558">
    <property type="entry name" value="crotonase-like"/>
    <property type="match status" value="1"/>
</dbReference>
<dbReference type="GO" id="GO:0004165">
    <property type="term" value="F:delta(3)-delta(2)-enoyl-CoA isomerase activity"/>
    <property type="evidence" value="ECO:0007669"/>
    <property type="project" value="TreeGrafter"/>
</dbReference>
<dbReference type="InterPro" id="IPR001753">
    <property type="entry name" value="Enoyl-CoA_hydra/iso"/>
</dbReference>
<dbReference type="Pfam" id="PF00378">
    <property type="entry name" value="ECH_1"/>
    <property type="match status" value="1"/>
</dbReference>
<organism evidence="1 2">
    <name type="scientific">Williamsia sterculiae</name>
    <dbReference type="NCBI Taxonomy" id="1344003"/>
    <lineage>
        <taxon>Bacteria</taxon>
        <taxon>Bacillati</taxon>
        <taxon>Actinomycetota</taxon>
        <taxon>Actinomycetes</taxon>
        <taxon>Mycobacteriales</taxon>
        <taxon>Nocardiaceae</taxon>
        <taxon>Williamsia</taxon>
    </lineage>
</organism>
<gene>
    <name evidence="1" type="ORF">SAMN05445060_0225</name>
</gene>
<reference evidence="1 2" key="1">
    <citation type="submission" date="2017-01" db="EMBL/GenBank/DDBJ databases">
        <authorList>
            <person name="Mah S.A."/>
            <person name="Swanson W.J."/>
            <person name="Moy G.W."/>
            <person name="Vacquier V.D."/>
        </authorList>
    </citation>
    <scope>NUCLEOTIDE SEQUENCE [LARGE SCALE GENOMIC DNA]</scope>
    <source>
        <strain evidence="1 2">CPCC 203464</strain>
    </source>
</reference>
<name>A0A1N7CMA4_9NOCA</name>
<dbReference type="PANTHER" id="PTHR11941">
    <property type="entry name" value="ENOYL-COA HYDRATASE-RELATED"/>
    <property type="match status" value="1"/>
</dbReference>
<sequence length="236" mass="25365">MPHLTMVDNIFVLYLGSPGVENSENAFTPDWLAEVHDLLDQVDAAEGPTALITTATGKYYSTGLDTGWVMAHLDQLDAFTTAVQLLFARMLELATPTVAALPGHTFGGGALFSLAHDHALMRADRGYFCMPGVNIGASYAPGTIDFVADRTTPRAAHELLVGGLRYGGPQAVELGVVDEAVSLDDLMPRALERARLVQNTRGRALQEIKTKLHAATLERLREPAVGVNDQAVVSDR</sequence>
<dbReference type="GO" id="GO:0006635">
    <property type="term" value="P:fatty acid beta-oxidation"/>
    <property type="evidence" value="ECO:0007669"/>
    <property type="project" value="TreeGrafter"/>
</dbReference>
<dbReference type="PANTHER" id="PTHR11941:SF75">
    <property type="entry name" value="ENOYL-COA HYDRATASE_ISOMERASE FAMILY PROTEIN"/>
    <property type="match status" value="1"/>
</dbReference>